<feature type="transmembrane region" description="Helical" evidence="7">
    <location>
        <begin position="567"/>
        <end position="586"/>
    </location>
</feature>
<feature type="transmembrane region" description="Helical" evidence="7">
    <location>
        <begin position="376"/>
        <end position="400"/>
    </location>
</feature>
<dbReference type="Pfam" id="PF03176">
    <property type="entry name" value="MMPL"/>
    <property type="match status" value="2"/>
</dbReference>
<feature type="transmembrane region" description="Helical" evidence="7">
    <location>
        <begin position="309"/>
        <end position="333"/>
    </location>
</feature>
<evidence type="ECO:0000256" key="7">
    <source>
        <dbReference type="SAM" id="Phobius"/>
    </source>
</evidence>
<dbReference type="PANTHER" id="PTHR33406:SF11">
    <property type="entry name" value="MEMBRANE PROTEIN SCO6666-RELATED"/>
    <property type="match status" value="1"/>
</dbReference>
<keyword evidence="10" id="KW-1185">Reference proteome</keyword>
<comment type="subcellular location">
    <subcellularLocation>
        <location evidence="1">Cell membrane</location>
        <topology evidence="1">Multi-pass membrane protein</topology>
    </subcellularLocation>
</comment>
<evidence type="ECO:0000256" key="3">
    <source>
        <dbReference type="ARBA" id="ARBA00022475"/>
    </source>
</evidence>
<evidence type="ECO:0000256" key="4">
    <source>
        <dbReference type="ARBA" id="ARBA00022692"/>
    </source>
</evidence>
<proteinExistence type="inferred from homology"/>
<accession>A0A370GMH7</accession>
<gene>
    <name evidence="9" type="ORF">DFR68_11590</name>
</gene>
<evidence type="ECO:0000256" key="5">
    <source>
        <dbReference type="ARBA" id="ARBA00022989"/>
    </source>
</evidence>
<name>A0A370GMH7_9NOCA</name>
<dbReference type="RefSeq" id="WP_068029434.1">
    <property type="nucleotide sequence ID" value="NZ_QQAZ01000015.1"/>
</dbReference>
<evidence type="ECO:0000256" key="1">
    <source>
        <dbReference type="ARBA" id="ARBA00004651"/>
    </source>
</evidence>
<feature type="transmembrane region" description="Helical" evidence="7">
    <location>
        <begin position="657"/>
        <end position="676"/>
    </location>
</feature>
<evidence type="ECO:0000313" key="10">
    <source>
        <dbReference type="Proteomes" id="UP000255355"/>
    </source>
</evidence>
<evidence type="ECO:0000256" key="6">
    <source>
        <dbReference type="ARBA" id="ARBA00023136"/>
    </source>
</evidence>
<reference evidence="9 10" key="1">
    <citation type="submission" date="2018-07" db="EMBL/GenBank/DDBJ databases">
        <title>Genomic Encyclopedia of Type Strains, Phase IV (KMG-IV): sequencing the most valuable type-strain genomes for metagenomic binning, comparative biology and taxonomic classification.</title>
        <authorList>
            <person name="Goeker M."/>
        </authorList>
    </citation>
    <scope>NUCLEOTIDE SEQUENCE [LARGE SCALE GENOMIC DNA]</scope>
    <source>
        <strain evidence="9 10">DSM 44952</strain>
    </source>
</reference>
<feature type="transmembrane region" description="Helical" evidence="7">
    <location>
        <begin position="540"/>
        <end position="562"/>
    </location>
</feature>
<keyword evidence="6 7" id="KW-0472">Membrane</keyword>
<organism evidence="9 10">
    <name type="scientific">Nocardia mexicana</name>
    <dbReference type="NCBI Taxonomy" id="279262"/>
    <lineage>
        <taxon>Bacteria</taxon>
        <taxon>Bacillati</taxon>
        <taxon>Actinomycetota</taxon>
        <taxon>Actinomycetes</taxon>
        <taxon>Mycobacteriales</taxon>
        <taxon>Nocardiaceae</taxon>
        <taxon>Nocardia</taxon>
    </lineage>
</organism>
<feature type="transmembrane region" description="Helical" evidence="7">
    <location>
        <begin position="204"/>
        <end position="228"/>
    </location>
</feature>
<feature type="domain" description="Membrane transport protein MMPL" evidence="8">
    <location>
        <begin position="46"/>
        <end position="376"/>
    </location>
</feature>
<dbReference type="InterPro" id="IPR050545">
    <property type="entry name" value="Mycobact_MmpL"/>
</dbReference>
<evidence type="ECO:0000313" key="9">
    <source>
        <dbReference type="EMBL" id="RDI44938.1"/>
    </source>
</evidence>
<dbReference type="Proteomes" id="UP000255355">
    <property type="component" value="Unassembled WGS sequence"/>
</dbReference>
<dbReference type="AlphaFoldDB" id="A0A370GMH7"/>
<dbReference type="OrthoDB" id="7051771at2"/>
<dbReference type="SUPFAM" id="SSF82866">
    <property type="entry name" value="Multidrug efflux transporter AcrB transmembrane domain"/>
    <property type="match status" value="2"/>
</dbReference>
<dbReference type="PANTHER" id="PTHR33406">
    <property type="entry name" value="MEMBRANE PROTEIN MJ1562-RELATED"/>
    <property type="match status" value="1"/>
</dbReference>
<dbReference type="GO" id="GO:0005886">
    <property type="term" value="C:plasma membrane"/>
    <property type="evidence" value="ECO:0007669"/>
    <property type="project" value="UniProtKB-SubCell"/>
</dbReference>
<feature type="transmembrane region" description="Helical" evidence="7">
    <location>
        <begin position="682"/>
        <end position="702"/>
    </location>
</feature>
<sequence>MHSIARLATGWPRVVLLAALGIVVLCGAFGGTVQKDLRSGGFVTPEMESTQANQFMIDHFPGGNPNYIVQVHSDAGIVGNKAAEATGQRVVQQLQGFDEVVGTQSYWEVRPDLQLGMRSKDGKSALILASLSGDDSTAQDAAGKISEAISGSSDGVSVRAGGLAVSTYDINHKSAEDLIAAEAIAVPLSGLALVLVFGSVIAALLPVAIGLFSIVATLGILKICTLLTDVSIFAMNMASALGLALAIDYSLFIVSRFREETARGLDTRAATVRAIQTAGRTVAYSALTVIVSLAGLLVFQPFFFKSFAYAGISVVLTAAAAALVILPAALMLLGSRVNAWDLRVPLLRLFGRAPKSVAPQDSRWYRSVVATMRHPIAVSLGSVVVLLLLAAPFLSVNFGYPDDRALPDRVDSRQVGDALRDDFRANYAATVTIALPGYQGDRAALGEYAKELSAVDGVPVVLSSEGIYMGGNRTAAPPGEMSGPDGTYVSVSSSIDPYSREGAQQLSDLRAVPAPGQALFGGAAATNDDAGQALASRLPWAAAIIGLSTLIVLFLFTGSVVLPFKALVLNMFSLAATFGAMVWIFQDGHLSGLLDFTGAGYLNMAVPILMFCVAFGMSMDYEVFLLSRIREEWLAAPPEERSTVHSVAMGVARTGRIFTAAAGLMAIVFLCLATSSVVSTKLFAIGLALAVISDATIIRLLLVPALMRLMSRANWWSPKPLAALHKRIGLTESETETELAGVRS</sequence>
<dbReference type="Gene3D" id="1.20.1640.10">
    <property type="entry name" value="Multidrug efflux transporter AcrB transmembrane domain"/>
    <property type="match status" value="2"/>
</dbReference>
<dbReference type="EMBL" id="QQAZ01000015">
    <property type="protein sequence ID" value="RDI44938.1"/>
    <property type="molecule type" value="Genomic_DNA"/>
</dbReference>
<keyword evidence="3" id="KW-1003">Cell membrane</keyword>
<evidence type="ECO:0000256" key="2">
    <source>
        <dbReference type="ARBA" id="ARBA00010157"/>
    </source>
</evidence>
<feature type="domain" description="Membrane transport protein MMPL" evidence="8">
    <location>
        <begin position="488"/>
        <end position="719"/>
    </location>
</feature>
<protein>
    <submittedName>
        <fullName evidence="9">RND superfamily putative drug exporter</fullName>
    </submittedName>
</protein>
<comment type="similarity">
    <text evidence="2">Belongs to the resistance-nodulation-cell division (RND) (TC 2.A.6) family. MmpL subfamily.</text>
</comment>
<feature type="transmembrane region" description="Helical" evidence="7">
    <location>
        <begin position="234"/>
        <end position="254"/>
    </location>
</feature>
<feature type="transmembrane region" description="Helical" evidence="7">
    <location>
        <begin position="282"/>
        <end position="303"/>
    </location>
</feature>
<evidence type="ECO:0000259" key="8">
    <source>
        <dbReference type="Pfam" id="PF03176"/>
    </source>
</evidence>
<feature type="transmembrane region" description="Helical" evidence="7">
    <location>
        <begin position="598"/>
        <end position="618"/>
    </location>
</feature>
<keyword evidence="5 7" id="KW-1133">Transmembrane helix</keyword>
<dbReference type="InterPro" id="IPR004869">
    <property type="entry name" value="MMPL_dom"/>
</dbReference>
<comment type="caution">
    <text evidence="9">The sequence shown here is derived from an EMBL/GenBank/DDBJ whole genome shotgun (WGS) entry which is preliminary data.</text>
</comment>
<keyword evidence="4 7" id="KW-0812">Transmembrane</keyword>
<dbReference type="STRING" id="1210089.GCA_001613165_06804"/>